<reference evidence="1 2" key="1">
    <citation type="journal article" date="2002" name="Proc. Natl. Acad. Sci. U.S.A.">
        <title>Extensive mosaic structure revealed by the complete genome sequence of uropathogenic Escherichia coli.</title>
        <authorList>
            <person name="Welch R.A."/>
            <person name="Burland V."/>
            <person name="Plunkett G.III."/>
            <person name="Redford P."/>
            <person name="Roesch P."/>
            <person name="Rasko D."/>
            <person name="Buckles E.L."/>
            <person name="Liou S.R."/>
            <person name="Boutin A."/>
            <person name="Hackett J."/>
            <person name="Stroud D."/>
            <person name="Mayhew G.F."/>
            <person name="Rose D.J."/>
            <person name="Zhou S."/>
            <person name="Schwartz D.C."/>
            <person name="Perna N.T."/>
            <person name="Mobley H.L."/>
            <person name="Donnenberg M.S."/>
            <person name="Blattner F.R."/>
        </authorList>
    </citation>
    <scope>NUCLEOTIDE SEQUENCE [LARGE SCALE GENOMIC DNA]</scope>
    <source>
        <strain evidence="2">CFT073 / ATCC 700928 / UPEC</strain>
    </source>
</reference>
<proteinExistence type="predicted"/>
<evidence type="ECO:0000313" key="2">
    <source>
        <dbReference type="Proteomes" id="UP000001410"/>
    </source>
</evidence>
<dbReference type="EMBL" id="AE014075">
    <property type="protein sequence ID" value="AAN81627.1"/>
    <property type="molecule type" value="Genomic_DNA"/>
</dbReference>
<dbReference type="Proteomes" id="UP000001410">
    <property type="component" value="Chromosome"/>
</dbReference>
<keyword evidence="2" id="KW-1185">Reference proteome</keyword>
<dbReference type="AlphaFoldDB" id="A0A0H2V9P3"/>
<protein>
    <submittedName>
        <fullName evidence="1">Uncharacterized protein</fullName>
    </submittedName>
</protein>
<name>A0A0H2V9P3_ECOL6</name>
<dbReference type="HOGENOM" id="CLU_1501321_0_0_6"/>
<sequence length="179" mass="20514">MPVIQLRKTSLHRQRNTVENTGYFPCYTRQHESTECGFHHFSRFFGIFQFLRRRLSTGQAMALKFKCSGVKICLAGQPQFFNLPAQLFVLNFSIPFGIPFYDGGRIIKHLITLATASQNGHSLLLPVLNGTDTRTENISQLLFVDFHCSFHGQKQRKETTEAKKPVFSTCRFLSFQGVF</sequence>
<evidence type="ECO:0000313" key="1">
    <source>
        <dbReference type="EMBL" id="AAN81627.1"/>
    </source>
</evidence>
<accession>A0A0H2V9P3</accession>
<organism evidence="1 2">
    <name type="scientific">Escherichia coli O6:H1 (strain CFT073 / ATCC 700928 / UPEC)</name>
    <dbReference type="NCBI Taxonomy" id="199310"/>
    <lineage>
        <taxon>Bacteria</taxon>
        <taxon>Pseudomonadati</taxon>
        <taxon>Pseudomonadota</taxon>
        <taxon>Gammaproteobacteria</taxon>
        <taxon>Enterobacterales</taxon>
        <taxon>Enterobacteriaceae</taxon>
        <taxon>Escherichia</taxon>
    </lineage>
</organism>
<gene>
    <name evidence="1" type="ordered locus">c3175</name>
</gene>
<dbReference type="KEGG" id="ecc:c3175"/>